<sequence>MFDSRLRSSTNMMDNFLCKSLIFEIKPPDANKLSHYPCYLMAIYLFLCFSYLHSWLSKKDKQMIRDLERKEWRPSLKAEMITLVVKLWPLRVAAFLFAL</sequence>
<comment type="caution">
    <text evidence="2">The sequence shown here is derived from an EMBL/GenBank/DDBJ whole genome shotgun (WGS) entry which is preliminary data.</text>
</comment>
<dbReference type="Proteomes" id="UP000261174">
    <property type="component" value="Unassembled WGS sequence"/>
</dbReference>
<proteinExistence type="predicted"/>
<reference evidence="2 3" key="1">
    <citation type="submission" date="2018-08" db="EMBL/GenBank/DDBJ databases">
        <title>Chitinophaga sp. K20C18050901, a novel bacterium isolated from forest soil.</title>
        <authorList>
            <person name="Wang C."/>
        </authorList>
    </citation>
    <scope>NUCLEOTIDE SEQUENCE [LARGE SCALE GENOMIC DNA]</scope>
    <source>
        <strain evidence="2 3">K20C18050901</strain>
    </source>
</reference>
<name>A0A3E1NUN7_9BACT</name>
<dbReference type="EMBL" id="QTJV01000014">
    <property type="protein sequence ID" value="RFM31468.1"/>
    <property type="molecule type" value="Genomic_DNA"/>
</dbReference>
<feature type="transmembrane region" description="Helical" evidence="1">
    <location>
        <begin position="39"/>
        <end position="57"/>
    </location>
</feature>
<accession>A0A3E1NUN7</accession>
<keyword evidence="3" id="KW-1185">Reference proteome</keyword>
<dbReference type="AlphaFoldDB" id="A0A3E1NUN7"/>
<keyword evidence="1" id="KW-0472">Membrane</keyword>
<evidence type="ECO:0000313" key="3">
    <source>
        <dbReference type="Proteomes" id="UP000261174"/>
    </source>
</evidence>
<evidence type="ECO:0000256" key="1">
    <source>
        <dbReference type="SAM" id="Phobius"/>
    </source>
</evidence>
<keyword evidence="1" id="KW-0812">Transmembrane</keyword>
<protein>
    <submittedName>
        <fullName evidence="2">Uncharacterized protein</fullName>
    </submittedName>
</protein>
<gene>
    <name evidence="2" type="ORF">DXN04_29275</name>
</gene>
<organism evidence="2 3">
    <name type="scientific">Chitinophaga silvisoli</name>
    <dbReference type="NCBI Taxonomy" id="2291814"/>
    <lineage>
        <taxon>Bacteria</taxon>
        <taxon>Pseudomonadati</taxon>
        <taxon>Bacteroidota</taxon>
        <taxon>Chitinophagia</taxon>
        <taxon>Chitinophagales</taxon>
        <taxon>Chitinophagaceae</taxon>
        <taxon>Chitinophaga</taxon>
    </lineage>
</organism>
<evidence type="ECO:0000313" key="2">
    <source>
        <dbReference type="EMBL" id="RFM31468.1"/>
    </source>
</evidence>
<keyword evidence="1" id="KW-1133">Transmembrane helix</keyword>